<accession>A0A1X9LFN5</accession>
<dbReference type="STRING" id="1619308.B5808_01285"/>
<dbReference type="PROSITE" id="PS50932">
    <property type="entry name" value="HTH_LACI_2"/>
    <property type="match status" value="1"/>
</dbReference>
<gene>
    <name evidence="1" type="ORF">B5808_01285</name>
</gene>
<evidence type="ECO:0000313" key="2">
    <source>
        <dbReference type="Proteomes" id="UP000192775"/>
    </source>
</evidence>
<reference evidence="1 2" key="1">
    <citation type="submission" date="2017-04" db="EMBL/GenBank/DDBJ databases">
        <authorList>
            <person name="Afonso C.L."/>
            <person name="Miller P.J."/>
            <person name="Scott M.A."/>
            <person name="Spackman E."/>
            <person name="Goraichik I."/>
            <person name="Dimitrov K.M."/>
            <person name="Suarez D.L."/>
            <person name="Swayne D.E."/>
        </authorList>
    </citation>
    <scope>NUCLEOTIDE SEQUENCE [LARGE SCALE GENOMIC DNA]</scope>
    <source>
        <strain evidence="2">XA(T)</strain>
    </source>
</reference>
<name>A0A1X9LFN5_9MICO</name>
<dbReference type="GO" id="GO:0000976">
    <property type="term" value="F:transcription cis-regulatory region binding"/>
    <property type="evidence" value="ECO:0007669"/>
    <property type="project" value="TreeGrafter"/>
</dbReference>
<proteinExistence type="predicted"/>
<dbReference type="InterPro" id="IPR000843">
    <property type="entry name" value="HTH_LacI"/>
</dbReference>
<dbReference type="KEGG" id="cphy:B5808_01285"/>
<dbReference type="RefSeq" id="WP_085017828.1">
    <property type="nucleotide sequence ID" value="NZ_BMHD01000001.1"/>
</dbReference>
<dbReference type="Pfam" id="PF13377">
    <property type="entry name" value="Peripla_BP_3"/>
    <property type="match status" value="1"/>
</dbReference>
<dbReference type="GO" id="GO:0003700">
    <property type="term" value="F:DNA-binding transcription factor activity"/>
    <property type="evidence" value="ECO:0007669"/>
    <property type="project" value="TreeGrafter"/>
</dbReference>
<dbReference type="InterPro" id="IPR028082">
    <property type="entry name" value="Peripla_BP_I"/>
</dbReference>
<dbReference type="PRINTS" id="PR00036">
    <property type="entry name" value="HTHLACI"/>
</dbReference>
<sequence>MTQESRAPATLSDVAAHAGVSLATASRVLNGSTRRVRAPLHEKVVASARVLGYVVDAQAQAVARGTSSTIALVVGDIADPYFSGVAAGAIAAARSRGMTVTISTVSAEPEDEVEVVAALRSQRPRAVILARSRHVDPRAETGLAAELDAYRARGGSVSFVDGSSASDARSVRVANQEGAAALASALVDRGYRRFGVLAGDERLVTPRDRVAGFVAGAEQAGVPIAPDLVVPGGFSRDGGRDSARELLARHPDLDCVFAVTDVMAVGAMAALRELGLEPGADVGVAGFDDIAMLADVRPSLTTVALPLAAIGERAVELALAADDELDATRDPVLGDLRLRESTPAR</sequence>
<dbReference type="Gene3D" id="3.40.50.2300">
    <property type="match status" value="2"/>
</dbReference>
<dbReference type="CDD" id="cd06267">
    <property type="entry name" value="PBP1_LacI_sugar_binding-like"/>
    <property type="match status" value="1"/>
</dbReference>
<evidence type="ECO:0000313" key="1">
    <source>
        <dbReference type="EMBL" id="ARJ04016.1"/>
    </source>
</evidence>
<dbReference type="SMART" id="SM00354">
    <property type="entry name" value="HTH_LACI"/>
    <property type="match status" value="1"/>
</dbReference>
<dbReference type="SUPFAM" id="SSF53822">
    <property type="entry name" value="Periplasmic binding protein-like I"/>
    <property type="match status" value="1"/>
</dbReference>
<dbReference type="Proteomes" id="UP000192775">
    <property type="component" value="Chromosome"/>
</dbReference>
<dbReference type="SUPFAM" id="SSF47413">
    <property type="entry name" value="lambda repressor-like DNA-binding domains"/>
    <property type="match status" value="1"/>
</dbReference>
<dbReference type="AlphaFoldDB" id="A0A1X9LFN5"/>
<dbReference type="Pfam" id="PF00356">
    <property type="entry name" value="LacI"/>
    <property type="match status" value="1"/>
</dbReference>
<dbReference type="PANTHER" id="PTHR30146:SF153">
    <property type="entry name" value="LACTOSE OPERON REPRESSOR"/>
    <property type="match status" value="1"/>
</dbReference>
<dbReference type="CDD" id="cd01392">
    <property type="entry name" value="HTH_LacI"/>
    <property type="match status" value="1"/>
</dbReference>
<dbReference type="Gene3D" id="1.10.260.40">
    <property type="entry name" value="lambda repressor-like DNA-binding domains"/>
    <property type="match status" value="1"/>
</dbReference>
<dbReference type="PROSITE" id="PS00356">
    <property type="entry name" value="HTH_LACI_1"/>
    <property type="match status" value="1"/>
</dbReference>
<dbReference type="InterPro" id="IPR046335">
    <property type="entry name" value="LacI/GalR-like_sensor"/>
</dbReference>
<dbReference type="EMBL" id="CP020715">
    <property type="protein sequence ID" value="ARJ04016.1"/>
    <property type="molecule type" value="Genomic_DNA"/>
</dbReference>
<protein>
    <submittedName>
        <fullName evidence="1">Uncharacterized protein</fullName>
    </submittedName>
</protein>
<dbReference type="InterPro" id="IPR010982">
    <property type="entry name" value="Lambda_DNA-bd_dom_sf"/>
</dbReference>
<dbReference type="PANTHER" id="PTHR30146">
    <property type="entry name" value="LACI-RELATED TRANSCRIPTIONAL REPRESSOR"/>
    <property type="match status" value="1"/>
</dbReference>
<keyword evidence="2" id="KW-1185">Reference proteome</keyword>
<organism evidence="1 2">
    <name type="scientific">Cnuibacter physcomitrellae</name>
    <dbReference type="NCBI Taxonomy" id="1619308"/>
    <lineage>
        <taxon>Bacteria</taxon>
        <taxon>Bacillati</taxon>
        <taxon>Actinomycetota</taxon>
        <taxon>Actinomycetes</taxon>
        <taxon>Micrococcales</taxon>
        <taxon>Microbacteriaceae</taxon>
        <taxon>Cnuibacter</taxon>
    </lineage>
</organism>